<proteinExistence type="predicted"/>
<protein>
    <submittedName>
        <fullName evidence="2">Uncharacterized protein</fullName>
    </submittedName>
</protein>
<dbReference type="AlphaFoldDB" id="A0A8S9N5Y0"/>
<evidence type="ECO:0000256" key="1">
    <source>
        <dbReference type="SAM" id="MobiDB-lite"/>
    </source>
</evidence>
<evidence type="ECO:0000313" key="3">
    <source>
        <dbReference type="Proteomes" id="UP000712600"/>
    </source>
</evidence>
<feature type="compositionally biased region" description="Low complexity" evidence="1">
    <location>
        <begin position="23"/>
        <end position="37"/>
    </location>
</feature>
<gene>
    <name evidence="2" type="ORF">F2Q69_00040799</name>
</gene>
<reference evidence="2" key="1">
    <citation type="submission" date="2019-12" db="EMBL/GenBank/DDBJ databases">
        <title>Genome sequencing and annotation of Brassica cretica.</title>
        <authorList>
            <person name="Studholme D.J."/>
            <person name="Sarris P."/>
        </authorList>
    </citation>
    <scope>NUCLEOTIDE SEQUENCE</scope>
    <source>
        <strain evidence="2">PFS-109/04</strain>
        <tissue evidence="2">Leaf</tissue>
    </source>
</reference>
<evidence type="ECO:0000313" key="2">
    <source>
        <dbReference type="EMBL" id="KAF3499165.1"/>
    </source>
</evidence>
<dbReference type="EMBL" id="QGKX02001621">
    <property type="protein sequence ID" value="KAF3499165.1"/>
    <property type="molecule type" value="Genomic_DNA"/>
</dbReference>
<name>A0A8S9N5Y0_BRACR</name>
<sequence length="750" mass="76841">MRIGVLCGCDICVHHRTQETEPSKVNGSSVPVSSGPVEALGSTSDQSSGTETPPLAPPPPEPAQSVDDAHGDASSKSSPVQTSSPPTTIFSFPPVSSQPARDLVPTGSLPGPSIGCSLPGPFIGFPSPFPTSGPSISSSSCQAPVQASAPNTASAFPPQFSYPGGGCLARPNVGLSQIVSSPFGPTHDFGVCASRTTPKDPFPGFSVDYLPRGPSGPHPQTTTPVSGGGTEQGCRYPRYSPTPDFDSSGGPAKLVMSISASNSHGHKSHQELRWEDYKNGDKGGFGWYPPPHHSPSLFASPSIPHRRPQMRTIVQPHGDMSSFPFGYNTPTAFQSPHELVGVSSPASGCTACGATSSSSPSSPLGLNGTTTNPPSFAASLPGLFYSTYGSCPLLFGTPNLAAYGTSTTPAVQAYAIMLGTPNLTGQGTTATPAVQAYPIMFGTPNHVAQGTTATQHYPTMFGTPNIAAQGGFGWYPPPHHSPSLFASPSIPHRRPQMRTIVQPHGDMSSFPFGYNTPTAFQSPHELVGVSSPASGCTACGATSSSSPSSPLGLNGTTTNPPSFAASLPGLFYSTYGSCPLLFGTPNLAAYGTSTTPAVQAYAIMLGTPNLTGQGTTATPAVQAYPIMFGTPNHVAQGTTATQHYPTMFGTPNIAAQGTTTTPAALPYPMMFGTPNLAAQGTTTTPAAQPYPTMFGTPSIAAQGTTTTPAAQPYAIMFGTPNLGAQGITPAAQAYPVNGLNLLPFSAMSLQ</sequence>
<feature type="compositionally biased region" description="Low complexity" evidence="1">
    <location>
        <begin position="74"/>
        <end position="97"/>
    </location>
</feature>
<dbReference type="Gene3D" id="1.10.10.2360">
    <property type="match status" value="1"/>
</dbReference>
<feature type="region of interest" description="Disordered" evidence="1">
    <location>
        <begin position="19"/>
        <end position="112"/>
    </location>
</feature>
<comment type="caution">
    <text evidence="2">The sequence shown here is derived from an EMBL/GenBank/DDBJ whole genome shotgun (WGS) entry which is preliminary data.</text>
</comment>
<dbReference type="Proteomes" id="UP000712600">
    <property type="component" value="Unassembled WGS sequence"/>
</dbReference>
<accession>A0A8S9N5Y0</accession>
<organism evidence="2 3">
    <name type="scientific">Brassica cretica</name>
    <name type="common">Mustard</name>
    <dbReference type="NCBI Taxonomy" id="69181"/>
    <lineage>
        <taxon>Eukaryota</taxon>
        <taxon>Viridiplantae</taxon>
        <taxon>Streptophyta</taxon>
        <taxon>Embryophyta</taxon>
        <taxon>Tracheophyta</taxon>
        <taxon>Spermatophyta</taxon>
        <taxon>Magnoliopsida</taxon>
        <taxon>eudicotyledons</taxon>
        <taxon>Gunneridae</taxon>
        <taxon>Pentapetalae</taxon>
        <taxon>rosids</taxon>
        <taxon>malvids</taxon>
        <taxon>Brassicales</taxon>
        <taxon>Brassicaceae</taxon>
        <taxon>Brassiceae</taxon>
        <taxon>Brassica</taxon>
    </lineage>
</organism>